<reference evidence="2" key="1">
    <citation type="journal article" date="2014" name="Proc. Natl. Acad. Sci. U.S.A.">
        <title>Extensive sampling of basidiomycete genomes demonstrates inadequacy of the white-rot/brown-rot paradigm for wood decay fungi.</title>
        <authorList>
            <person name="Riley R."/>
            <person name="Salamov A.A."/>
            <person name="Brown D.W."/>
            <person name="Nagy L.G."/>
            <person name="Floudas D."/>
            <person name="Held B.W."/>
            <person name="Levasseur A."/>
            <person name="Lombard V."/>
            <person name="Morin E."/>
            <person name="Otillar R."/>
            <person name="Lindquist E.A."/>
            <person name="Sun H."/>
            <person name="LaButti K.M."/>
            <person name="Schmutz J."/>
            <person name="Jabbour D."/>
            <person name="Luo H."/>
            <person name="Baker S.E."/>
            <person name="Pisabarro A.G."/>
            <person name="Walton J.D."/>
            <person name="Blanchette R.A."/>
            <person name="Henrissat B."/>
            <person name="Martin F."/>
            <person name="Cullen D."/>
            <person name="Hibbett D.S."/>
            <person name="Grigoriev I.V."/>
        </authorList>
    </citation>
    <scope>NUCLEOTIDE SEQUENCE [LARGE SCALE GENOMIC DNA]</scope>
    <source>
        <strain evidence="2">CBS 339.88</strain>
    </source>
</reference>
<gene>
    <name evidence="1" type="ORF">GALMADRAFT_210405</name>
</gene>
<dbReference type="OrthoDB" id="10066232at2759"/>
<evidence type="ECO:0000313" key="1">
    <source>
        <dbReference type="EMBL" id="KDR77350.1"/>
    </source>
</evidence>
<dbReference type="HOGENOM" id="CLU_096900_0_0_1"/>
<evidence type="ECO:0000313" key="2">
    <source>
        <dbReference type="Proteomes" id="UP000027222"/>
    </source>
</evidence>
<organism evidence="1 2">
    <name type="scientific">Galerina marginata (strain CBS 339.88)</name>
    <dbReference type="NCBI Taxonomy" id="685588"/>
    <lineage>
        <taxon>Eukaryota</taxon>
        <taxon>Fungi</taxon>
        <taxon>Dikarya</taxon>
        <taxon>Basidiomycota</taxon>
        <taxon>Agaricomycotina</taxon>
        <taxon>Agaricomycetes</taxon>
        <taxon>Agaricomycetidae</taxon>
        <taxon>Agaricales</taxon>
        <taxon>Agaricineae</taxon>
        <taxon>Strophariaceae</taxon>
        <taxon>Galerina</taxon>
    </lineage>
</organism>
<dbReference type="AlphaFoldDB" id="A0A067T2D8"/>
<accession>A0A067T2D8</accession>
<sequence>MTTLISITTSSKDQLVAASLLSQYLEELGCKHAYIGGFAWALLGSVRPTEIRPFFYQQVINLSLNYVLVEAKNFDIKEIRDKLSKHNKQFALAGIKLFFVKVTLFLPPDISQPDPAASKELIRDLQDDALVRASRDNVLIETLKAGTLGLPAIAGPIYPIEQEFGKDLPVLHPAILILTKMKRWSHNYESDRPKTVLKNKSDQADLDFIIYWLEENKMTIEFELYQGKTKEELLNFVRRYRNRFHENAKLMEAMENVVKPDDWKLLDE</sequence>
<keyword evidence="2" id="KW-1185">Reference proteome</keyword>
<proteinExistence type="predicted"/>
<dbReference type="Proteomes" id="UP000027222">
    <property type="component" value="Unassembled WGS sequence"/>
</dbReference>
<protein>
    <submittedName>
        <fullName evidence="1">Uncharacterized protein</fullName>
    </submittedName>
</protein>
<dbReference type="EMBL" id="KL142377">
    <property type="protein sequence ID" value="KDR77350.1"/>
    <property type="molecule type" value="Genomic_DNA"/>
</dbReference>
<dbReference type="STRING" id="685588.A0A067T2D8"/>
<name>A0A067T2D8_GALM3</name>